<reference evidence="3" key="1">
    <citation type="journal article" date="2016" name="Genome Announc.">
        <title>Draft genome sequences of fungus Aspergillus calidoustus.</title>
        <authorList>
            <person name="Horn F."/>
            <person name="Linde J."/>
            <person name="Mattern D.J."/>
            <person name="Walther G."/>
            <person name="Guthke R."/>
            <person name="Scherlach K."/>
            <person name="Martin K."/>
            <person name="Brakhage A.A."/>
            <person name="Petzke L."/>
            <person name="Valiante V."/>
        </authorList>
    </citation>
    <scope>NUCLEOTIDE SEQUENCE [LARGE SCALE GENOMIC DNA]</scope>
    <source>
        <strain evidence="3">SF006504</strain>
    </source>
</reference>
<name>A0A0U5H050_ASPCI</name>
<dbReference type="Gene3D" id="2.60.120.620">
    <property type="entry name" value="q2cbj1_9rhob like domain"/>
    <property type="match status" value="1"/>
</dbReference>
<dbReference type="PROSITE" id="PS51471">
    <property type="entry name" value="FE2OG_OXY"/>
    <property type="match status" value="1"/>
</dbReference>
<evidence type="ECO:0000313" key="3">
    <source>
        <dbReference type="Proteomes" id="UP000054771"/>
    </source>
</evidence>
<evidence type="ECO:0000313" key="2">
    <source>
        <dbReference type="EMBL" id="CEL07044.1"/>
    </source>
</evidence>
<sequence>MTDPDPVEFQSLGVGLEDISEKGSNPPARKVEYRHTIVDLEAELNRTMVRDCKIDACIDLFLCRVLSFRKNNPDGPDGEGWYSTWLFRDMRRQLPAEKLEPMTQELRQNLDRLVPGHVSNGEPVLDTINDRVEIRWNAIQMSREAPIEQSIPQSLVQTLAEKQFKERTGLGATTSPEKRTSLKNSCRQLRSLIEGESATASFSCGGTIPVAVDSEIADGKNLTASPPVRIFWSKRDDATAQKLILPIGTSVPEVSAEILKRLVADCDPASFGRGDKDVVDPEYRKAGKLDTDQFATSFHPADFGILDTVGQVLLPSISSETDNQLQFRRIKAELYKMNVYSGPSGLFRKHVDTPRAANQIGSLVVCLPSKFTGGSLHVEHHGHKVTFDWSDKSETTIQWAAFYSDCEHEIKTITTGDRITLTYNLYVTEPIGELIPSPTAPMDPRSLPMHSWIKDLLTKNEFLSDGGVLGFFCSHAYAHSSPLAQTHLPRALKGADLVLYSVFRSLGIEVSILPVLDSDRRRYGGGNPELGVTGTLQGPDAEPKRHYMDPKDWYGSNVLWDYLMNGDGNGNGDGDDATPLKPKFSELLPMPFQAADCENLDRWWKVLLMSRQVSGMTDVLESIEAGNVPHEIKGENGGENSFYKTAAAKVGVACHPYITSHRGQNEALDDVIKVVWPAYHLPGITWITEPKHEEMAFSQIAYGNEASVGTRYSCAAILAVIPPAEQRSGFFRQG</sequence>
<dbReference type="OMA" id="GFFCSHA"/>
<accession>A0A0U5H050</accession>
<evidence type="ECO:0000259" key="1">
    <source>
        <dbReference type="PROSITE" id="PS51471"/>
    </source>
</evidence>
<feature type="domain" description="Fe2OG dioxygenase" evidence="1">
    <location>
        <begin position="331"/>
        <end position="427"/>
    </location>
</feature>
<protein>
    <recommendedName>
        <fullName evidence="1">Fe2OG dioxygenase domain-containing protein</fullName>
    </recommendedName>
</protein>
<organism evidence="2 3">
    <name type="scientific">Aspergillus calidoustus</name>
    <dbReference type="NCBI Taxonomy" id="454130"/>
    <lineage>
        <taxon>Eukaryota</taxon>
        <taxon>Fungi</taxon>
        <taxon>Dikarya</taxon>
        <taxon>Ascomycota</taxon>
        <taxon>Pezizomycotina</taxon>
        <taxon>Eurotiomycetes</taxon>
        <taxon>Eurotiomycetidae</taxon>
        <taxon>Eurotiales</taxon>
        <taxon>Aspergillaceae</taxon>
        <taxon>Aspergillus</taxon>
        <taxon>Aspergillus subgen. Nidulantes</taxon>
    </lineage>
</organism>
<dbReference type="PANTHER" id="PTHR33099:SF7">
    <property type="entry name" value="MYND-TYPE DOMAIN-CONTAINING PROTEIN"/>
    <property type="match status" value="1"/>
</dbReference>
<dbReference type="AlphaFoldDB" id="A0A0U5H050"/>
<dbReference type="Proteomes" id="UP000054771">
    <property type="component" value="Unassembled WGS sequence"/>
</dbReference>
<dbReference type="STRING" id="454130.A0A0U5H050"/>
<keyword evidence="3" id="KW-1185">Reference proteome</keyword>
<dbReference type="EMBL" id="CDMC01000008">
    <property type="protein sequence ID" value="CEL07044.1"/>
    <property type="molecule type" value="Genomic_DNA"/>
</dbReference>
<dbReference type="OrthoDB" id="27483at2759"/>
<dbReference type="PANTHER" id="PTHR33099">
    <property type="entry name" value="FE2OG DIOXYGENASE DOMAIN-CONTAINING PROTEIN"/>
    <property type="match status" value="1"/>
</dbReference>
<proteinExistence type="predicted"/>
<gene>
    <name evidence="2" type="ORF">ASPCAL10209</name>
</gene>
<dbReference type="InterPro" id="IPR005123">
    <property type="entry name" value="Oxoglu/Fe-dep_dioxygenase_dom"/>
</dbReference>